<gene>
    <name evidence="1" type="ORF">C7B64_04945</name>
</gene>
<dbReference type="Proteomes" id="UP000238762">
    <property type="component" value="Unassembled WGS sequence"/>
</dbReference>
<dbReference type="AlphaFoldDB" id="A0A2T1C7G9"/>
<dbReference type="RefSeq" id="WP_106287542.1">
    <property type="nucleotide sequence ID" value="NZ_CAWNTC010000212.1"/>
</dbReference>
<dbReference type="EMBL" id="PVWJ01000016">
    <property type="protein sequence ID" value="PSB04199.1"/>
    <property type="molecule type" value="Genomic_DNA"/>
</dbReference>
<name>A0A2T1C7G9_9CYAN</name>
<proteinExistence type="predicted"/>
<protein>
    <submittedName>
        <fullName evidence="1">Uncharacterized protein</fullName>
    </submittedName>
</protein>
<sequence length="77" mass="8823">MNAHKIETVLTEEGILILQKLSFHAGDLVEVIVLERPKNQQDKIISNRSESTLYPLQGKQPYRYDEPFEPATSLILD</sequence>
<organism evidence="1 2">
    <name type="scientific">Merismopedia glauca CCAP 1448/3</name>
    <dbReference type="NCBI Taxonomy" id="1296344"/>
    <lineage>
        <taxon>Bacteria</taxon>
        <taxon>Bacillati</taxon>
        <taxon>Cyanobacteriota</taxon>
        <taxon>Cyanophyceae</taxon>
        <taxon>Synechococcales</taxon>
        <taxon>Merismopediaceae</taxon>
        <taxon>Merismopedia</taxon>
    </lineage>
</organism>
<keyword evidence="2" id="KW-1185">Reference proteome</keyword>
<dbReference type="OrthoDB" id="574402at2"/>
<reference evidence="1 2" key="1">
    <citation type="submission" date="2018-02" db="EMBL/GenBank/DDBJ databases">
        <authorList>
            <person name="Cohen D.B."/>
            <person name="Kent A.D."/>
        </authorList>
    </citation>
    <scope>NUCLEOTIDE SEQUENCE [LARGE SCALE GENOMIC DNA]</scope>
    <source>
        <strain evidence="1 2">CCAP 1448/3</strain>
    </source>
</reference>
<reference evidence="1 2" key="2">
    <citation type="submission" date="2018-03" db="EMBL/GenBank/DDBJ databases">
        <title>The ancient ancestry and fast evolution of plastids.</title>
        <authorList>
            <person name="Moore K.R."/>
            <person name="Magnabosco C."/>
            <person name="Momper L."/>
            <person name="Gold D.A."/>
            <person name="Bosak T."/>
            <person name="Fournier G.P."/>
        </authorList>
    </citation>
    <scope>NUCLEOTIDE SEQUENCE [LARGE SCALE GENOMIC DNA]</scope>
    <source>
        <strain evidence="1 2">CCAP 1448/3</strain>
    </source>
</reference>
<accession>A0A2T1C7G9</accession>
<evidence type="ECO:0000313" key="1">
    <source>
        <dbReference type="EMBL" id="PSB04199.1"/>
    </source>
</evidence>
<evidence type="ECO:0000313" key="2">
    <source>
        <dbReference type="Proteomes" id="UP000238762"/>
    </source>
</evidence>
<comment type="caution">
    <text evidence="1">The sequence shown here is derived from an EMBL/GenBank/DDBJ whole genome shotgun (WGS) entry which is preliminary data.</text>
</comment>